<protein>
    <submittedName>
        <fullName evidence="1">Uncharacterized protein</fullName>
    </submittedName>
</protein>
<proteinExistence type="predicted"/>
<dbReference type="Proteomes" id="UP000830768">
    <property type="component" value="Chromosome 9"/>
</dbReference>
<accession>A0ACD3ZGF9</accession>
<organism evidence="1 2">
    <name type="scientific">Fusarium solani subsp. cucurbitae</name>
    <name type="common">Neocosmosporum cucurbitae</name>
    <dbReference type="NCBI Taxonomy" id="2747967"/>
    <lineage>
        <taxon>Eukaryota</taxon>
        <taxon>Fungi</taxon>
        <taxon>Dikarya</taxon>
        <taxon>Ascomycota</taxon>
        <taxon>Pezizomycotina</taxon>
        <taxon>Sordariomycetes</taxon>
        <taxon>Hypocreomycetidae</taxon>
        <taxon>Hypocreales</taxon>
        <taxon>Nectriaceae</taxon>
        <taxon>Fusarium</taxon>
        <taxon>Fusarium solani species complex</taxon>
    </lineage>
</organism>
<evidence type="ECO:0000313" key="2">
    <source>
        <dbReference type="Proteomes" id="UP000830768"/>
    </source>
</evidence>
<name>A0ACD3ZGF9_FUSSC</name>
<gene>
    <name evidence="1" type="ORF">LCI18_010871</name>
</gene>
<reference evidence="1" key="1">
    <citation type="submission" date="2021-11" db="EMBL/GenBank/DDBJ databases">
        <title>Fusarium solani-melongenae Genome sequencing and assembly.</title>
        <authorList>
            <person name="Xie S."/>
            <person name="Huang L."/>
            <person name="Zhang X."/>
        </authorList>
    </citation>
    <scope>NUCLEOTIDE SEQUENCE</scope>
    <source>
        <strain evidence="1">CRI 24-3</strain>
    </source>
</reference>
<dbReference type="EMBL" id="CP090037">
    <property type="protein sequence ID" value="UPK99936.1"/>
    <property type="molecule type" value="Genomic_DNA"/>
</dbReference>
<sequence>MKTFVITPDGVVSDLRTAAKSYHIWSSPLYVDAEQILSQKNASPNLTLNVRGATASTWELWTWALLGAVLQLFSIALAGMATYHWKWTKAEAQVAEYGYPCFCAGTTCLIIAIVVCGHVIEGVTDEVTMSPRDEGTRILTYQEARTVGDQHFPSCAIFMTGDCRSMKFSRLNKKNYRSLVTISTSLAIVGYIIQFVGLRALHWSATIAQLGITLIMTAIRAWVRRGLASDPTNGGPRASQSRASHALQSGRHNQCIKALGAFQDGEATPARTYISLSTTLRKSFLGGISPLLFSTADIFRL</sequence>
<keyword evidence="2" id="KW-1185">Reference proteome</keyword>
<evidence type="ECO:0000313" key="1">
    <source>
        <dbReference type="EMBL" id="UPK99936.1"/>
    </source>
</evidence>